<evidence type="ECO:0000313" key="2">
    <source>
        <dbReference type="Proteomes" id="UP001216139"/>
    </source>
</evidence>
<protein>
    <submittedName>
        <fullName evidence="1">Uncharacterized protein</fullName>
    </submittedName>
</protein>
<name>A0ABY7TCX0_9SPHI</name>
<gene>
    <name evidence="1" type="ORF">PQO05_09515</name>
</gene>
<dbReference type="RefSeq" id="WP_273632496.1">
    <property type="nucleotide sequence ID" value="NZ_CP117167.1"/>
</dbReference>
<reference evidence="1 2" key="1">
    <citation type="submission" date="2023-02" db="EMBL/GenBank/DDBJ databases">
        <title>Genome sequence of Mucilaginibacter jinjuensis strain KACC 16571.</title>
        <authorList>
            <person name="Kim S."/>
            <person name="Heo J."/>
            <person name="Kwon S.-W."/>
        </authorList>
    </citation>
    <scope>NUCLEOTIDE SEQUENCE [LARGE SCALE GENOMIC DNA]</scope>
    <source>
        <strain evidence="1 2">KACC 16571</strain>
    </source>
</reference>
<dbReference type="Proteomes" id="UP001216139">
    <property type="component" value="Chromosome"/>
</dbReference>
<sequence length="48" mass="5515">MKNINSLKRWVAIITLSMLSPACSHETKSKTSVTDKDFNIEHRMPNIK</sequence>
<organism evidence="1 2">
    <name type="scientific">Mucilaginibacter jinjuensis</name>
    <dbReference type="NCBI Taxonomy" id="1176721"/>
    <lineage>
        <taxon>Bacteria</taxon>
        <taxon>Pseudomonadati</taxon>
        <taxon>Bacteroidota</taxon>
        <taxon>Sphingobacteriia</taxon>
        <taxon>Sphingobacteriales</taxon>
        <taxon>Sphingobacteriaceae</taxon>
        <taxon>Mucilaginibacter</taxon>
    </lineage>
</organism>
<proteinExistence type="predicted"/>
<keyword evidence="2" id="KW-1185">Reference proteome</keyword>
<dbReference type="EMBL" id="CP117167">
    <property type="protein sequence ID" value="WCT14171.1"/>
    <property type="molecule type" value="Genomic_DNA"/>
</dbReference>
<evidence type="ECO:0000313" key="1">
    <source>
        <dbReference type="EMBL" id="WCT14171.1"/>
    </source>
</evidence>
<accession>A0ABY7TCX0</accession>